<dbReference type="InterPro" id="IPR011029">
    <property type="entry name" value="DEATH-like_dom_sf"/>
</dbReference>
<dbReference type="SUPFAM" id="SSF47986">
    <property type="entry name" value="DEATH domain"/>
    <property type="match status" value="1"/>
</dbReference>
<keyword evidence="3" id="KW-1185">Reference proteome</keyword>
<gene>
    <name evidence="2" type="primary">Mefv</name>
    <name evidence="2" type="ORF">GTO93_0002151</name>
</gene>
<accession>A0ABS2XKV2</accession>
<dbReference type="PROSITE" id="PS50824">
    <property type="entry name" value="DAPIN"/>
    <property type="match status" value="1"/>
</dbReference>
<dbReference type="SMART" id="SM01289">
    <property type="entry name" value="PYRIN"/>
    <property type="match status" value="1"/>
</dbReference>
<protein>
    <submittedName>
        <fullName evidence="2">MEFV protein</fullName>
    </submittedName>
</protein>
<feature type="non-terminal residue" evidence="2">
    <location>
        <position position="1"/>
    </location>
</feature>
<organism evidence="2 3">
    <name type="scientific">Polyodon spathula</name>
    <name type="common">North American paddlefish</name>
    <name type="synonym">Squalus spathula</name>
    <dbReference type="NCBI Taxonomy" id="7913"/>
    <lineage>
        <taxon>Eukaryota</taxon>
        <taxon>Metazoa</taxon>
        <taxon>Chordata</taxon>
        <taxon>Craniata</taxon>
        <taxon>Vertebrata</taxon>
        <taxon>Euteleostomi</taxon>
        <taxon>Actinopterygii</taxon>
        <taxon>Chondrostei</taxon>
        <taxon>Acipenseriformes</taxon>
        <taxon>Polyodontidae</taxon>
        <taxon>Polyodon</taxon>
    </lineage>
</organism>
<evidence type="ECO:0000313" key="3">
    <source>
        <dbReference type="Proteomes" id="UP001166093"/>
    </source>
</evidence>
<dbReference type="CDD" id="cd08321">
    <property type="entry name" value="Pyrin_ASC-like"/>
    <property type="match status" value="1"/>
</dbReference>
<dbReference type="EMBL" id="JAAWVQ010042710">
    <property type="protein sequence ID" value="MBN3274678.1"/>
    <property type="molecule type" value="Genomic_DNA"/>
</dbReference>
<dbReference type="InterPro" id="IPR004020">
    <property type="entry name" value="DAPIN"/>
</dbReference>
<feature type="non-terminal residue" evidence="2">
    <location>
        <position position="91"/>
    </location>
</feature>
<evidence type="ECO:0000259" key="1">
    <source>
        <dbReference type="PROSITE" id="PS50824"/>
    </source>
</evidence>
<reference evidence="2" key="1">
    <citation type="journal article" date="2021" name="Cell">
        <title>Tracing the genetic footprints of vertebrate landing in non-teleost ray-finned fishes.</title>
        <authorList>
            <person name="Bi X."/>
            <person name="Wang K."/>
            <person name="Yang L."/>
            <person name="Pan H."/>
            <person name="Jiang H."/>
            <person name="Wei Q."/>
            <person name="Fang M."/>
            <person name="Yu H."/>
            <person name="Zhu C."/>
            <person name="Cai Y."/>
            <person name="He Y."/>
            <person name="Gan X."/>
            <person name="Zeng H."/>
            <person name="Yu D."/>
            <person name="Zhu Y."/>
            <person name="Jiang H."/>
            <person name="Qiu Q."/>
            <person name="Yang H."/>
            <person name="Zhang Y.E."/>
            <person name="Wang W."/>
            <person name="Zhu M."/>
            <person name="He S."/>
            <person name="Zhang G."/>
        </authorList>
    </citation>
    <scope>NUCLEOTIDE SEQUENCE</scope>
    <source>
        <strain evidence="2">Pddl_001</strain>
    </source>
</reference>
<dbReference type="Pfam" id="PF02758">
    <property type="entry name" value="PYRIN"/>
    <property type="match status" value="1"/>
</dbReference>
<dbReference type="Proteomes" id="UP001166093">
    <property type="component" value="Unassembled WGS sequence"/>
</dbReference>
<proteinExistence type="predicted"/>
<name>A0ABS2XKV2_POLSP</name>
<feature type="domain" description="Pyrin" evidence="1">
    <location>
        <begin position="1"/>
        <end position="91"/>
    </location>
</feature>
<dbReference type="Gene3D" id="1.10.533.10">
    <property type="entry name" value="Death Domain, Fas"/>
    <property type="match status" value="1"/>
</dbReference>
<comment type="caution">
    <text evidence="2">The sequence shown here is derived from an EMBL/GenBank/DDBJ whole genome shotgun (WGS) entry which is preliminary data.</text>
</comment>
<evidence type="ECO:0000313" key="2">
    <source>
        <dbReference type="EMBL" id="MBN3274678.1"/>
    </source>
</evidence>
<sequence>MVKTWKDEIIETLEELLKDDLKRFKSKLHDIRLEEGHQNIPRGRLENADAIDIVELVSGYYGEQRAGPVVVRVLKAINQMELAARLENTFS</sequence>